<evidence type="ECO:0000256" key="7">
    <source>
        <dbReference type="HAMAP-Rule" id="MF_00006"/>
    </source>
</evidence>
<keyword evidence="7" id="KW-0963">Cytoplasm</keyword>
<sequence>MESHGALTSDNRAALWKGRFSEGPDAEAVAFETSIHVDERMALDDIYGSKAHARMLGETGIIPLSEADKIVAGLDSISKDLEEGRLSIDYSAEDIHSFIEGVLTDRIGEPGKKIHTGRSRNDQIALDERLYLRRCIPDLKNRLLTLIDTLASIADFHTGDIMPGFTHMQHAQPVTLAHHLCAWAWMLVRDTERLSDGLKRISLSPLGAGALAGSSLPLNRESAAKDMGFDNVVQNSLDAVSDRDYCIEFASCFALIQMHLSRFCEEIIIWASTEFSFIELSERWSTGSSIMPQKKNPDFAELIRGRTGKVYGSLVALLTMMKGLPLSYNRDMQEDKESLFDSYDTVISCVNVFTKMISSAKWNCDTMSSSCDGGYLNATDIAEYLVKKGMPFRTAHGVAAKAVRIAIEKQRRLEDLDISDFKSCSDLISEDIYSRITKDACVNARNLTGGPSSERVKEQILLLKEFVRQKR</sequence>
<dbReference type="EMBL" id="CP054142">
    <property type="protein sequence ID" value="QTQ14376.1"/>
    <property type="molecule type" value="Genomic_DNA"/>
</dbReference>
<organism evidence="10 11">
    <name type="scientific">Treponema parvum</name>
    <dbReference type="NCBI Taxonomy" id="138851"/>
    <lineage>
        <taxon>Bacteria</taxon>
        <taxon>Pseudomonadati</taxon>
        <taxon>Spirochaetota</taxon>
        <taxon>Spirochaetia</taxon>
        <taxon>Spirochaetales</taxon>
        <taxon>Treponemataceae</taxon>
        <taxon>Treponema</taxon>
    </lineage>
</organism>
<evidence type="ECO:0000259" key="8">
    <source>
        <dbReference type="Pfam" id="PF00206"/>
    </source>
</evidence>
<dbReference type="InterPro" id="IPR020557">
    <property type="entry name" value="Fumarate_lyase_CS"/>
</dbReference>
<evidence type="ECO:0000256" key="3">
    <source>
        <dbReference type="ARBA" id="ARBA00012338"/>
    </source>
</evidence>
<evidence type="ECO:0000259" key="9">
    <source>
        <dbReference type="Pfam" id="PF14698"/>
    </source>
</evidence>
<reference evidence="10 11" key="1">
    <citation type="journal article" date="2021" name="Microbiol. Resour. Announc.">
        <title>Complete Genome Sequences of Three Human Oral Treponema parvum Isolates.</title>
        <authorList>
            <person name="Zeng H."/>
            <person name="Watt R.M."/>
        </authorList>
    </citation>
    <scope>NUCLEOTIDE SEQUENCE [LARGE SCALE GENOMIC DNA]</scope>
    <source>
        <strain evidence="10 11">ATCC 700770</strain>
    </source>
</reference>
<dbReference type="InterPro" id="IPR029419">
    <property type="entry name" value="Arg_succ_lyase_C"/>
</dbReference>
<dbReference type="Proteomes" id="UP000671908">
    <property type="component" value="Chromosome"/>
</dbReference>
<evidence type="ECO:0000256" key="1">
    <source>
        <dbReference type="ARBA" id="ARBA00000985"/>
    </source>
</evidence>
<dbReference type="Gene3D" id="1.10.275.10">
    <property type="entry name" value="Fumarase/aspartase (N-terminal domain)"/>
    <property type="match status" value="1"/>
</dbReference>
<protein>
    <recommendedName>
        <fullName evidence="3 7">Argininosuccinate lyase</fullName>
        <shortName evidence="7">ASAL</shortName>
        <ecNumber evidence="3 7">4.3.2.1</ecNumber>
    </recommendedName>
    <alternativeName>
        <fullName evidence="7">Arginosuccinase</fullName>
    </alternativeName>
</protein>
<dbReference type="PANTHER" id="PTHR43814">
    <property type="entry name" value="ARGININOSUCCINATE LYASE"/>
    <property type="match status" value="1"/>
</dbReference>
<dbReference type="GO" id="GO:0042450">
    <property type="term" value="P:L-arginine biosynthetic process via ornithine"/>
    <property type="evidence" value="ECO:0007669"/>
    <property type="project" value="UniProtKB-UniRule"/>
</dbReference>
<evidence type="ECO:0000256" key="6">
    <source>
        <dbReference type="ARBA" id="ARBA00023239"/>
    </source>
</evidence>
<keyword evidence="6 7" id="KW-0456">Lyase</keyword>
<comment type="pathway">
    <text evidence="2 7">Amino-acid biosynthesis; L-arginine biosynthesis; L-arginine from L-ornithine and carbamoyl phosphate: step 3/3.</text>
</comment>
<dbReference type="InterPro" id="IPR008948">
    <property type="entry name" value="L-Aspartase-like"/>
</dbReference>
<dbReference type="GO" id="GO:0004056">
    <property type="term" value="F:argininosuccinate lyase activity"/>
    <property type="evidence" value="ECO:0007669"/>
    <property type="project" value="UniProtKB-UniRule"/>
</dbReference>
<dbReference type="RefSeq" id="WP_210119041.1">
    <property type="nucleotide sequence ID" value="NZ_CP054142.1"/>
</dbReference>
<gene>
    <name evidence="7 10" type="primary">argH</name>
    <name evidence="10" type="ORF">HRQ91_07875</name>
</gene>
<dbReference type="SUPFAM" id="SSF48557">
    <property type="entry name" value="L-aspartase-like"/>
    <property type="match status" value="1"/>
</dbReference>
<keyword evidence="4 7" id="KW-0055">Arginine biosynthesis</keyword>
<comment type="similarity">
    <text evidence="7">Belongs to the lyase 1 family. Argininosuccinate lyase subfamily.</text>
</comment>
<dbReference type="KEGG" id="tpav:HRQ91_07875"/>
<dbReference type="PROSITE" id="PS00163">
    <property type="entry name" value="FUMARATE_LYASES"/>
    <property type="match status" value="1"/>
</dbReference>
<dbReference type="NCBIfam" id="TIGR00838">
    <property type="entry name" value="argH"/>
    <property type="match status" value="1"/>
</dbReference>
<dbReference type="HAMAP" id="MF_00006">
    <property type="entry name" value="Arg_succ_lyase"/>
    <property type="match status" value="1"/>
</dbReference>
<evidence type="ECO:0000313" key="11">
    <source>
        <dbReference type="Proteomes" id="UP000671908"/>
    </source>
</evidence>
<evidence type="ECO:0000256" key="5">
    <source>
        <dbReference type="ARBA" id="ARBA00022605"/>
    </source>
</evidence>
<keyword evidence="11" id="KW-1185">Reference proteome</keyword>
<dbReference type="PRINTS" id="PR00145">
    <property type="entry name" value="ARGSUCLYASE"/>
</dbReference>
<comment type="subcellular location">
    <subcellularLocation>
        <location evidence="7">Cytoplasm</location>
    </subcellularLocation>
</comment>
<dbReference type="AlphaFoldDB" id="A0A975F4Q9"/>
<proteinExistence type="inferred from homology"/>
<feature type="domain" description="Argininosuccinate lyase C-terminal" evidence="9">
    <location>
        <begin position="375"/>
        <end position="443"/>
    </location>
</feature>
<name>A0A975F4Q9_9SPIR</name>
<dbReference type="InterPro" id="IPR000362">
    <property type="entry name" value="Fumarate_lyase_fam"/>
</dbReference>
<dbReference type="CDD" id="cd01359">
    <property type="entry name" value="Argininosuccinate_lyase"/>
    <property type="match status" value="1"/>
</dbReference>
<dbReference type="Gene3D" id="1.10.40.30">
    <property type="entry name" value="Fumarase/aspartase (C-terminal domain)"/>
    <property type="match status" value="1"/>
</dbReference>
<dbReference type="InterPro" id="IPR009049">
    <property type="entry name" value="Argininosuccinate_lyase"/>
</dbReference>
<dbReference type="PRINTS" id="PR00149">
    <property type="entry name" value="FUMRATELYASE"/>
</dbReference>
<evidence type="ECO:0000256" key="2">
    <source>
        <dbReference type="ARBA" id="ARBA00004941"/>
    </source>
</evidence>
<dbReference type="FunFam" id="1.20.200.10:FF:000015">
    <property type="entry name" value="argininosuccinate lyase isoform X2"/>
    <property type="match status" value="1"/>
</dbReference>
<evidence type="ECO:0000313" key="10">
    <source>
        <dbReference type="EMBL" id="QTQ14376.1"/>
    </source>
</evidence>
<dbReference type="FunFam" id="1.10.40.30:FF:000001">
    <property type="entry name" value="Argininosuccinate lyase"/>
    <property type="match status" value="1"/>
</dbReference>
<dbReference type="PANTHER" id="PTHR43814:SF1">
    <property type="entry name" value="ARGININOSUCCINATE LYASE"/>
    <property type="match status" value="1"/>
</dbReference>
<accession>A0A975F4Q9</accession>
<keyword evidence="5 7" id="KW-0028">Amino-acid biosynthesis</keyword>
<dbReference type="Gene3D" id="1.20.200.10">
    <property type="entry name" value="Fumarase/aspartase (Central domain)"/>
    <property type="match status" value="1"/>
</dbReference>
<comment type="catalytic activity">
    <reaction evidence="1 7">
        <text>2-(N(omega)-L-arginino)succinate = fumarate + L-arginine</text>
        <dbReference type="Rhea" id="RHEA:24020"/>
        <dbReference type="ChEBI" id="CHEBI:29806"/>
        <dbReference type="ChEBI" id="CHEBI:32682"/>
        <dbReference type="ChEBI" id="CHEBI:57472"/>
        <dbReference type="EC" id="4.3.2.1"/>
    </reaction>
</comment>
<feature type="domain" description="Fumarate lyase N-terminal" evidence="8">
    <location>
        <begin position="18"/>
        <end position="312"/>
    </location>
</feature>
<dbReference type="EC" id="4.3.2.1" evidence="3 7"/>
<dbReference type="Pfam" id="PF14698">
    <property type="entry name" value="ASL_C2"/>
    <property type="match status" value="1"/>
</dbReference>
<evidence type="ECO:0000256" key="4">
    <source>
        <dbReference type="ARBA" id="ARBA00022571"/>
    </source>
</evidence>
<dbReference type="GO" id="GO:0005829">
    <property type="term" value="C:cytosol"/>
    <property type="evidence" value="ECO:0007669"/>
    <property type="project" value="TreeGrafter"/>
</dbReference>
<dbReference type="InterPro" id="IPR024083">
    <property type="entry name" value="Fumarase/histidase_N"/>
</dbReference>
<dbReference type="InterPro" id="IPR022761">
    <property type="entry name" value="Fumarate_lyase_N"/>
</dbReference>
<dbReference type="Pfam" id="PF00206">
    <property type="entry name" value="Lyase_1"/>
    <property type="match status" value="1"/>
</dbReference>